<keyword evidence="2" id="KW-1133">Transmembrane helix</keyword>
<dbReference type="EMBL" id="BAET01000013">
    <property type="protein sequence ID" value="GAB55455.1"/>
    <property type="molecule type" value="Genomic_DNA"/>
</dbReference>
<dbReference type="NCBIfam" id="TIGR01300">
    <property type="entry name" value="CPA3_mnhG_phaG"/>
    <property type="match status" value="1"/>
</dbReference>
<dbReference type="PANTHER" id="PTHR34703">
    <property type="entry name" value="ANTIPORTER SUBUNIT MNHG2-RELATED"/>
    <property type="match status" value="1"/>
</dbReference>
<organism evidence="3 4">
    <name type="scientific">Glaciecola punicea ACAM 611</name>
    <dbReference type="NCBI Taxonomy" id="1121923"/>
    <lineage>
        <taxon>Bacteria</taxon>
        <taxon>Pseudomonadati</taxon>
        <taxon>Pseudomonadota</taxon>
        <taxon>Gammaproteobacteria</taxon>
        <taxon>Alteromonadales</taxon>
        <taxon>Alteromonadaceae</taxon>
        <taxon>Glaciecola</taxon>
    </lineage>
</organism>
<dbReference type="AlphaFoldDB" id="H5TAX8"/>
<dbReference type="RefSeq" id="WP_006004557.1">
    <property type="nucleotide sequence ID" value="NZ_BAET01000013.1"/>
</dbReference>
<evidence type="ECO:0000313" key="3">
    <source>
        <dbReference type="EMBL" id="GAB55455.1"/>
    </source>
</evidence>
<keyword evidence="2" id="KW-0472">Membrane</keyword>
<evidence type="ECO:0000313" key="4">
    <source>
        <dbReference type="Proteomes" id="UP000053586"/>
    </source>
</evidence>
<reference evidence="3 4" key="1">
    <citation type="journal article" date="2012" name="J. Bacteriol.">
        <title>Genome sequence of proteorhodopsin-containing sea ice bacterium Glaciecola punicea ACAM 611T.</title>
        <authorList>
            <person name="Qin Q.-L."/>
            <person name="Xie B.-B."/>
            <person name="Shu Y.-L."/>
            <person name="Rong J.-C."/>
            <person name="Zhao D.-L."/>
            <person name="Zhang X.-Y."/>
            <person name="Chen X.-L."/>
            <person name="Zhou B.-C."/>
            <person name="Zhanga Y.-Z."/>
        </authorList>
    </citation>
    <scope>NUCLEOTIDE SEQUENCE [LARGE SCALE GENOMIC DNA]</scope>
    <source>
        <strain evidence="3 4">ACAM 611</strain>
    </source>
</reference>
<gene>
    <name evidence="3" type="ORF">GPUN_1331</name>
</gene>
<evidence type="ECO:0000256" key="2">
    <source>
        <dbReference type="SAM" id="Phobius"/>
    </source>
</evidence>
<accession>H5TAX8</accession>
<evidence type="ECO:0008006" key="5">
    <source>
        <dbReference type="Google" id="ProtNLM"/>
    </source>
</evidence>
<feature type="region of interest" description="Disordered" evidence="1">
    <location>
        <begin position="110"/>
        <end position="129"/>
    </location>
</feature>
<name>H5TAX8_9ALTE</name>
<dbReference type="eggNOG" id="COG1320">
    <property type="taxonomic scope" value="Bacteria"/>
</dbReference>
<feature type="transmembrane region" description="Helical" evidence="2">
    <location>
        <begin position="6"/>
        <end position="30"/>
    </location>
</feature>
<sequence length="129" mass="14071">MSFTAELIISALLLLGGTFVLVGSIGLIRLQDLYVRLHAPTKATTLGLGGILIGSMLYMYFSQGNFGINELLISLFLVLTAPVTAHILAKAAMHNRVAAIERTRNLHLLENARMQEPPQPSGEKQDQDK</sequence>
<feature type="transmembrane region" description="Helical" evidence="2">
    <location>
        <begin position="42"/>
        <end position="61"/>
    </location>
</feature>
<keyword evidence="4" id="KW-1185">Reference proteome</keyword>
<evidence type="ECO:0000256" key="1">
    <source>
        <dbReference type="SAM" id="MobiDB-lite"/>
    </source>
</evidence>
<dbReference type="PANTHER" id="PTHR34703:SF1">
    <property type="entry name" value="ANTIPORTER SUBUNIT MNHG2-RELATED"/>
    <property type="match status" value="1"/>
</dbReference>
<dbReference type="OrthoDB" id="9813804at2"/>
<proteinExistence type="predicted"/>
<dbReference type="STRING" id="56804.BAE46_05545"/>
<dbReference type="NCBIfam" id="NF009316">
    <property type="entry name" value="PRK12674.1-5"/>
    <property type="match status" value="1"/>
</dbReference>
<dbReference type="Proteomes" id="UP000053586">
    <property type="component" value="Unassembled WGS sequence"/>
</dbReference>
<protein>
    <recommendedName>
        <fullName evidence="5">Multicomponent K+:H+ antiporter subunit G</fullName>
    </recommendedName>
</protein>
<comment type="caution">
    <text evidence="3">The sequence shown here is derived from an EMBL/GenBank/DDBJ whole genome shotgun (WGS) entry which is preliminary data.</text>
</comment>
<keyword evidence="2" id="KW-0812">Transmembrane</keyword>
<feature type="transmembrane region" description="Helical" evidence="2">
    <location>
        <begin position="67"/>
        <end position="89"/>
    </location>
</feature>
<dbReference type="GO" id="GO:0015385">
    <property type="term" value="F:sodium:proton antiporter activity"/>
    <property type="evidence" value="ECO:0007669"/>
    <property type="project" value="TreeGrafter"/>
</dbReference>
<dbReference type="Pfam" id="PF03334">
    <property type="entry name" value="PhaG_MnhG_YufB"/>
    <property type="match status" value="1"/>
</dbReference>
<dbReference type="InterPro" id="IPR005133">
    <property type="entry name" value="PhaG_MnhG_YufB"/>
</dbReference>
<reference evidence="3 4" key="2">
    <citation type="journal article" date="2017" name="Antonie Van Leeuwenhoek">
        <title>Rhizobium rhizosphaerae sp. nov., a novel species isolated from rice rhizosphere.</title>
        <authorList>
            <person name="Zhao J.J."/>
            <person name="Zhang J."/>
            <person name="Zhang R.J."/>
            <person name="Zhang C.W."/>
            <person name="Yin H.Q."/>
            <person name="Zhang X.X."/>
        </authorList>
    </citation>
    <scope>NUCLEOTIDE SEQUENCE [LARGE SCALE GENOMIC DNA]</scope>
    <source>
        <strain evidence="3 4">ACAM 611</strain>
    </source>
</reference>